<dbReference type="GO" id="GO:0005634">
    <property type="term" value="C:nucleus"/>
    <property type="evidence" value="ECO:0007669"/>
    <property type="project" value="TreeGrafter"/>
</dbReference>
<accession>R0KLW8</accession>
<reference evidence="2 3" key="2">
    <citation type="journal article" date="2013" name="PLoS Genet.">
        <title>Comparative genome structure, secondary metabolite, and effector coding capacity across Cochliobolus pathogens.</title>
        <authorList>
            <person name="Condon B.J."/>
            <person name="Leng Y."/>
            <person name="Wu D."/>
            <person name="Bushley K.E."/>
            <person name="Ohm R.A."/>
            <person name="Otillar R."/>
            <person name="Martin J."/>
            <person name="Schackwitz W."/>
            <person name="Grimwood J."/>
            <person name="MohdZainudin N."/>
            <person name="Xue C."/>
            <person name="Wang R."/>
            <person name="Manning V.A."/>
            <person name="Dhillon B."/>
            <person name="Tu Z.J."/>
            <person name="Steffenson B.J."/>
            <person name="Salamov A."/>
            <person name="Sun H."/>
            <person name="Lowry S."/>
            <person name="LaButti K."/>
            <person name="Han J."/>
            <person name="Copeland A."/>
            <person name="Lindquist E."/>
            <person name="Barry K."/>
            <person name="Schmutz J."/>
            <person name="Baker S.E."/>
            <person name="Ciuffetti L.M."/>
            <person name="Grigoriev I.V."/>
            <person name="Zhong S."/>
            <person name="Turgeon B.G."/>
        </authorList>
    </citation>
    <scope>NUCLEOTIDE SEQUENCE [LARGE SCALE GENOMIC DNA]</scope>
    <source>
        <strain evidence="3">28A</strain>
    </source>
</reference>
<protein>
    <recommendedName>
        <fullName evidence="4">Sin3 binding protein</fullName>
    </recommendedName>
</protein>
<feature type="compositionally biased region" description="Polar residues" evidence="1">
    <location>
        <begin position="300"/>
        <end position="309"/>
    </location>
</feature>
<proteinExistence type="predicted"/>
<dbReference type="GO" id="GO:0000432">
    <property type="term" value="P:positive regulation of transcription from RNA polymerase II promoter by glucose"/>
    <property type="evidence" value="ECO:0007669"/>
    <property type="project" value="TreeGrafter"/>
</dbReference>
<evidence type="ECO:0000256" key="1">
    <source>
        <dbReference type="SAM" id="MobiDB-lite"/>
    </source>
</evidence>
<dbReference type="eggNOG" id="ENOG502QW7S">
    <property type="taxonomic scope" value="Eukaryota"/>
</dbReference>
<dbReference type="AlphaFoldDB" id="R0KLW8"/>
<dbReference type="GO" id="GO:0043565">
    <property type="term" value="F:sequence-specific DNA binding"/>
    <property type="evidence" value="ECO:0007669"/>
    <property type="project" value="TreeGrafter"/>
</dbReference>
<sequence length="394" mass="42173">MATITPKPMSNIAMAFGRQDGGHATSTGTLPTPPSSISPTLPAHKRRPMPVAGRVQTPEDESLDIDLQDAVEHAAAQDQPSALSKEALAGLDATRQITALMLAKHHLPDILVGHGAMPIREMMAHLTQAVPGFSGLPPAKARRLVVAALEHRAGGGLHGQVKFEKVGWGRWSVAGSGAQAQGMPIGGKRSGNGQTPPDSIDSTGGSLQIPKLRQDRDVYAGSWNAGSWSPHRQDDDEDMADQMSLDDSDGSSDSDSASDMELEEELNDDTDQEDWATMGPEALRETRCGPRREHRDYNYLSRTQTSNPRYRNISAQAHSLPQHHHAHHVHHPHARTATSSFQHFLAVPHASRGNHVVNAGTSPTTTVFHASTTPVAGSGAERDAIEALIAMGSM</sequence>
<feature type="compositionally biased region" description="Polar residues" evidence="1">
    <location>
        <begin position="191"/>
        <end position="206"/>
    </location>
</feature>
<dbReference type="OrthoDB" id="5391991at2759"/>
<dbReference type="InterPro" id="IPR018818">
    <property type="entry name" value="Stb3"/>
</dbReference>
<organism evidence="2 3">
    <name type="scientific">Exserohilum turcicum (strain 28A)</name>
    <name type="common">Northern leaf blight fungus</name>
    <name type="synonym">Setosphaeria turcica</name>
    <dbReference type="NCBI Taxonomy" id="671987"/>
    <lineage>
        <taxon>Eukaryota</taxon>
        <taxon>Fungi</taxon>
        <taxon>Dikarya</taxon>
        <taxon>Ascomycota</taxon>
        <taxon>Pezizomycotina</taxon>
        <taxon>Dothideomycetes</taxon>
        <taxon>Pleosporomycetidae</taxon>
        <taxon>Pleosporales</taxon>
        <taxon>Pleosporineae</taxon>
        <taxon>Pleosporaceae</taxon>
        <taxon>Exserohilum</taxon>
    </lineage>
</organism>
<dbReference type="GeneID" id="19400020"/>
<dbReference type="Pfam" id="PF10330">
    <property type="entry name" value="Stb3"/>
    <property type="match status" value="1"/>
</dbReference>
<dbReference type="PANTHER" id="PTHR28164">
    <property type="entry name" value="PROTEIN STB3"/>
    <property type="match status" value="1"/>
</dbReference>
<feature type="region of interest" description="Disordered" evidence="1">
    <location>
        <begin position="1"/>
        <end position="60"/>
    </location>
</feature>
<dbReference type="Proteomes" id="UP000016935">
    <property type="component" value="Unassembled WGS sequence"/>
</dbReference>
<dbReference type="HOGENOM" id="CLU_037235_0_0_1"/>
<evidence type="ECO:0008006" key="4">
    <source>
        <dbReference type="Google" id="ProtNLM"/>
    </source>
</evidence>
<evidence type="ECO:0000313" key="2">
    <source>
        <dbReference type="EMBL" id="EOA90094.1"/>
    </source>
</evidence>
<dbReference type="PANTHER" id="PTHR28164:SF1">
    <property type="entry name" value="PROTEIN STB3"/>
    <property type="match status" value="1"/>
</dbReference>
<feature type="compositionally biased region" description="Basic and acidic residues" evidence="1">
    <location>
        <begin position="282"/>
        <end position="297"/>
    </location>
</feature>
<feature type="region of interest" description="Disordered" evidence="1">
    <location>
        <begin position="176"/>
        <end position="309"/>
    </location>
</feature>
<keyword evidence="3" id="KW-1185">Reference proteome</keyword>
<dbReference type="RefSeq" id="XP_008022020.1">
    <property type="nucleotide sequence ID" value="XM_008023829.1"/>
</dbReference>
<name>R0KLW8_EXST2</name>
<dbReference type="EMBL" id="KB908493">
    <property type="protein sequence ID" value="EOA90094.1"/>
    <property type="molecule type" value="Genomic_DNA"/>
</dbReference>
<evidence type="ECO:0000313" key="3">
    <source>
        <dbReference type="Proteomes" id="UP000016935"/>
    </source>
</evidence>
<gene>
    <name evidence="2" type="ORF">SETTUDRAFT_167046</name>
</gene>
<reference evidence="2 3" key="1">
    <citation type="journal article" date="2012" name="PLoS Pathog.">
        <title>Diverse lifestyles and strategies of plant pathogenesis encoded in the genomes of eighteen Dothideomycetes fungi.</title>
        <authorList>
            <person name="Ohm R.A."/>
            <person name="Feau N."/>
            <person name="Henrissat B."/>
            <person name="Schoch C.L."/>
            <person name="Horwitz B.A."/>
            <person name="Barry K.W."/>
            <person name="Condon B.J."/>
            <person name="Copeland A.C."/>
            <person name="Dhillon B."/>
            <person name="Glaser F."/>
            <person name="Hesse C.N."/>
            <person name="Kosti I."/>
            <person name="LaButti K."/>
            <person name="Lindquist E.A."/>
            <person name="Lucas S."/>
            <person name="Salamov A.A."/>
            <person name="Bradshaw R.E."/>
            <person name="Ciuffetti L."/>
            <person name="Hamelin R.C."/>
            <person name="Kema G.H.J."/>
            <person name="Lawrence C."/>
            <person name="Scott J.A."/>
            <person name="Spatafora J.W."/>
            <person name="Turgeon B.G."/>
            <person name="de Wit P.J.G.M."/>
            <person name="Zhong S."/>
            <person name="Goodwin S.B."/>
            <person name="Grigoriev I.V."/>
        </authorList>
    </citation>
    <scope>NUCLEOTIDE SEQUENCE [LARGE SCALE GENOMIC DNA]</scope>
    <source>
        <strain evidence="3">28A</strain>
    </source>
</reference>
<feature type="compositionally biased region" description="Acidic residues" evidence="1">
    <location>
        <begin position="235"/>
        <end position="274"/>
    </location>
</feature>
<dbReference type="STRING" id="671987.R0KLW8"/>